<accession>A0A1V0SHS6</accession>
<keyword evidence="2" id="KW-1133">Transmembrane helix</keyword>
<organism evidence="3">
    <name type="scientific">Klosneuvirus KNV1</name>
    <dbReference type="NCBI Taxonomy" id="1977640"/>
    <lineage>
        <taxon>Viruses</taxon>
        <taxon>Varidnaviria</taxon>
        <taxon>Bamfordvirae</taxon>
        <taxon>Nucleocytoviricota</taxon>
        <taxon>Megaviricetes</taxon>
        <taxon>Imitervirales</taxon>
        <taxon>Mimiviridae</taxon>
        <taxon>Klosneuvirinae</taxon>
        <taxon>Klosneuvirus</taxon>
    </lineage>
</organism>
<protein>
    <submittedName>
        <fullName evidence="3">Uncharacterized protein</fullName>
    </submittedName>
</protein>
<sequence>MHRTDLRDVVLVGFIVLLPDGLLLTLPEEEGGAATNKEKGEEGKETKEAEGNKGHNGVRHGKNQTSFEQKKLIKRKIMELLRTSNFNFFWFLSKIVIFYISI</sequence>
<feature type="compositionally biased region" description="Basic and acidic residues" evidence="1">
    <location>
        <begin position="36"/>
        <end position="53"/>
    </location>
</feature>
<proteinExistence type="predicted"/>
<keyword evidence="2" id="KW-0812">Transmembrane</keyword>
<dbReference type="EMBL" id="KY684108">
    <property type="protein sequence ID" value="ARF11280.1"/>
    <property type="molecule type" value="Genomic_DNA"/>
</dbReference>
<gene>
    <name evidence="3" type="ORF">Klosneuvirus_1_137</name>
</gene>
<feature type="region of interest" description="Disordered" evidence="1">
    <location>
        <begin position="29"/>
        <end position="66"/>
    </location>
</feature>
<name>A0A1V0SHS6_9VIRU</name>
<evidence type="ECO:0000256" key="2">
    <source>
        <dbReference type="SAM" id="Phobius"/>
    </source>
</evidence>
<evidence type="ECO:0000313" key="3">
    <source>
        <dbReference type="EMBL" id="ARF11280.1"/>
    </source>
</evidence>
<evidence type="ECO:0000256" key="1">
    <source>
        <dbReference type="SAM" id="MobiDB-lite"/>
    </source>
</evidence>
<feature type="transmembrane region" description="Helical" evidence="2">
    <location>
        <begin position="80"/>
        <end position="100"/>
    </location>
</feature>
<keyword evidence="2" id="KW-0472">Membrane</keyword>
<reference evidence="3" key="1">
    <citation type="journal article" date="2017" name="Science">
        <title>Giant viruses with an expanded complement of translation system components.</title>
        <authorList>
            <person name="Schulz F."/>
            <person name="Yutin N."/>
            <person name="Ivanova N.N."/>
            <person name="Ortega D.R."/>
            <person name="Lee T.K."/>
            <person name="Vierheilig J."/>
            <person name="Daims H."/>
            <person name="Horn M."/>
            <person name="Wagner M."/>
            <person name="Jensen G.J."/>
            <person name="Kyrpides N.C."/>
            <person name="Koonin E.V."/>
            <person name="Woyke T."/>
        </authorList>
    </citation>
    <scope>NUCLEOTIDE SEQUENCE</scope>
    <source>
        <strain evidence="3">KNV1</strain>
    </source>
</reference>